<dbReference type="EMBL" id="JAROCF010000001">
    <property type="protein sequence ID" value="MDN4613272.1"/>
    <property type="molecule type" value="Genomic_DNA"/>
</dbReference>
<dbReference type="InterPro" id="IPR046291">
    <property type="entry name" value="DUF6328"/>
</dbReference>
<keyword evidence="2" id="KW-0812">Transmembrane</keyword>
<evidence type="ECO:0000256" key="1">
    <source>
        <dbReference type="SAM" id="MobiDB-lite"/>
    </source>
</evidence>
<keyword evidence="2" id="KW-1133">Transmembrane helix</keyword>
<accession>A0ABT8K7Y5</accession>
<sequence>MTTDSDDRDASPGDGRSETVNQRADRNWNELLQEFRVFQTGTQILAAFLLTLPFQQRFKELHPFDVLVYIILVLLAVLVTLLALSPVALHRLLFRRGAKVRLVRFSNIVLIICLALASVLFTGIVLFIVDFLTRPPGGAIAAACVFAVVLVLWIVVPLVMRARRNDPPGDAPVEDDKAVGADKPSRLR</sequence>
<feature type="transmembrane region" description="Helical" evidence="2">
    <location>
        <begin position="66"/>
        <end position="87"/>
    </location>
</feature>
<feature type="transmembrane region" description="Helical" evidence="2">
    <location>
        <begin position="108"/>
        <end position="132"/>
    </location>
</feature>
<feature type="transmembrane region" description="Helical" evidence="2">
    <location>
        <begin position="138"/>
        <end position="159"/>
    </location>
</feature>
<dbReference type="RefSeq" id="WP_301212758.1">
    <property type="nucleotide sequence ID" value="NZ_JAROCF010000001.1"/>
</dbReference>
<evidence type="ECO:0000313" key="3">
    <source>
        <dbReference type="EMBL" id="MDN4613272.1"/>
    </source>
</evidence>
<organism evidence="3 4">
    <name type="scientific">Leifsonia williamsii</name>
    <dbReference type="NCBI Taxonomy" id="3035919"/>
    <lineage>
        <taxon>Bacteria</taxon>
        <taxon>Bacillati</taxon>
        <taxon>Actinomycetota</taxon>
        <taxon>Actinomycetes</taxon>
        <taxon>Micrococcales</taxon>
        <taxon>Microbacteriaceae</taxon>
        <taxon>Leifsonia</taxon>
    </lineage>
</organism>
<feature type="region of interest" description="Disordered" evidence="1">
    <location>
        <begin position="167"/>
        <end position="188"/>
    </location>
</feature>
<feature type="region of interest" description="Disordered" evidence="1">
    <location>
        <begin position="1"/>
        <end position="20"/>
    </location>
</feature>
<dbReference type="Pfam" id="PF19853">
    <property type="entry name" value="DUF6328"/>
    <property type="match status" value="1"/>
</dbReference>
<gene>
    <name evidence="3" type="ORF">P5G50_02300</name>
</gene>
<reference evidence="3" key="1">
    <citation type="submission" date="2023-06" db="EMBL/GenBank/DDBJ databases">
        <title>MT1 and MT2 Draft Genomes of Novel Species.</title>
        <authorList>
            <person name="Venkateswaran K."/>
        </authorList>
    </citation>
    <scope>NUCLEOTIDE SEQUENCE</scope>
    <source>
        <strain evidence="3">F6_8S_P_1B</strain>
    </source>
</reference>
<comment type="caution">
    <text evidence="3">The sequence shown here is derived from an EMBL/GenBank/DDBJ whole genome shotgun (WGS) entry which is preliminary data.</text>
</comment>
<evidence type="ECO:0000313" key="4">
    <source>
        <dbReference type="Proteomes" id="UP001174208"/>
    </source>
</evidence>
<dbReference type="Proteomes" id="UP001174208">
    <property type="component" value="Unassembled WGS sequence"/>
</dbReference>
<feature type="compositionally biased region" description="Basic and acidic residues" evidence="1">
    <location>
        <begin position="8"/>
        <end position="20"/>
    </location>
</feature>
<keyword evidence="4" id="KW-1185">Reference proteome</keyword>
<proteinExistence type="predicted"/>
<protein>
    <submittedName>
        <fullName evidence="3">DUF6328 family protein</fullName>
    </submittedName>
</protein>
<evidence type="ECO:0000256" key="2">
    <source>
        <dbReference type="SAM" id="Phobius"/>
    </source>
</evidence>
<feature type="compositionally biased region" description="Basic and acidic residues" evidence="1">
    <location>
        <begin position="174"/>
        <end position="188"/>
    </location>
</feature>
<name>A0ABT8K7Y5_9MICO</name>
<keyword evidence="2" id="KW-0472">Membrane</keyword>